<dbReference type="AlphaFoldDB" id="A0AA48M8C4"/>
<keyword evidence="1" id="KW-1133">Transmembrane helix</keyword>
<evidence type="ECO:0000313" key="3">
    <source>
        <dbReference type="Proteomes" id="UP001189619"/>
    </source>
</evidence>
<protein>
    <submittedName>
        <fullName evidence="2">Uncharacterized protein</fullName>
    </submittedName>
</protein>
<evidence type="ECO:0000313" key="2">
    <source>
        <dbReference type="EMBL" id="CAJ1001438.1"/>
    </source>
</evidence>
<sequence>MQPYPSAQSVNFPYESRSQVHHREDLAAPVFWRRRRQHPHFDVIIPFVFPFGGFYPYYYPFYPPYPYPFYPFYPF</sequence>
<keyword evidence="3" id="KW-1185">Reference proteome</keyword>
<evidence type="ECO:0000256" key="1">
    <source>
        <dbReference type="SAM" id="Phobius"/>
    </source>
</evidence>
<dbReference type="EMBL" id="OY569118">
    <property type="protein sequence ID" value="CAJ1001438.1"/>
    <property type="molecule type" value="Genomic_DNA"/>
</dbReference>
<dbReference type="KEGG" id="bayd:BSPP4475_03755"/>
<accession>A0AA48M8C4</accession>
<feature type="transmembrane region" description="Helical" evidence="1">
    <location>
        <begin position="41"/>
        <end position="59"/>
    </location>
</feature>
<keyword evidence="1" id="KW-0472">Membrane</keyword>
<dbReference type="Proteomes" id="UP001189619">
    <property type="component" value="Chromosome"/>
</dbReference>
<organism evidence="2 3">
    <name type="scientific">Brevibacillus aydinogluensis</name>
    <dbReference type="NCBI Taxonomy" id="927786"/>
    <lineage>
        <taxon>Bacteria</taxon>
        <taxon>Bacillati</taxon>
        <taxon>Bacillota</taxon>
        <taxon>Bacilli</taxon>
        <taxon>Bacillales</taxon>
        <taxon>Paenibacillaceae</taxon>
        <taxon>Brevibacillus</taxon>
    </lineage>
</organism>
<reference evidence="2" key="1">
    <citation type="submission" date="2023-07" db="EMBL/GenBank/DDBJ databases">
        <authorList>
            <person name="Ivanov I."/>
            <person name="Teneva D."/>
            <person name="Stoikov I."/>
        </authorList>
    </citation>
    <scope>NUCLEOTIDE SEQUENCE</scope>
    <source>
        <strain evidence="2">4475</strain>
    </source>
</reference>
<name>A0AA48M8C4_9BACL</name>
<keyword evidence="1" id="KW-0812">Transmembrane</keyword>
<proteinExistence type="predicted"/>
<gene>
    <name evidence="2" type="ORF">BSPP4475_03755</name>
</gene>